<evidence type="ECO:0000313" key="10">
    <source>
        <dbReference type="Proteomes" id="UP000277108"/>
    </source>
</evidence>
<protein>
    <submittedName>
        <fullName evidence="9">Putative MFS family arabinose efflux permease</fullName>
    </submittedName>
</protein>
<evidence type="ECO:0000259" key="8">
    <source>
        <dbReference type="PROSITE" id="PS50850"/>
    </source>
</evidence>
<comment type="subcellular location">
    <subcellularLocation>
        <location evidence="1">Cell membrane</location>
        <topology evidence="1">Multi-pass membrane protein</topology>
    </subcellularLocation>
</comment>
<evidence type="ECO:0000256" key="7">
    <source>
        <dbReference type="SAM" id="Phobius"/>
    </source>
</evidence>
<keyword evidence="10" id="KW-1185">Reference proteome</keyword>
<dbReference type="PROSITE" id="PS50850">
    <property type="entry name" value="MFS"/>
    <property type="match status" value="1"/>
</dbReference>
<dbReference type="EMBL" id="RKRK01000002">
    <property type="protein sequence ID" value="RPF57633.1"/>
    <property type="molecule type" value="Genomic_DNA"/>
</dbReference>
<dbReference type="GO" id="GO:0005886">
    <property type="term" value="C:plasma membrane"/>
    <property type="evidence" value="ECO:0007669"/>
    <property type="project" value="UniProtKB-SubCell"/>
</dbReference>
<dbReference type="PRINTS" id="PR01035">
    <property type="entry name" value="TCRTETA"/>
</dbReference>
<keyword evidence="6 7" id="KW-0472">Membrane</keyword>
<feature type="transmembrane region" description="Helical" evidence="7">
    <location>
        <begin position="238"/>
        <end position="257"/>
    </location>
</feature>
<feature type="transmembrane region" description="Helical" evidence="7">
    <location>
        <begin position="77"/>
        <end position="95"/>
    </location>
</feature>
<dbReference type="InterPro" id="IPR001958">
    <property type="entry name" value="Tet-R_TetA/multi-R_MdtG-like"/>
</dbReference>
<dbReference type="RefSeq" id="WP_123807228.1">
    <property type="nucleotide sequence ID" value="NZ_RKRK01000002.1"/>
</dbReference>
<evidence type="ECO:0000256" key="6">
    <source>
        <dbReference type="ARBA" id="ARBA00023136"/>
    </source>
</evidence>
<feature type="transmembrane region" description="Helical" evidence="7">
    <location>
        <begin position="336"/>
        <end position="357"/>
    </location>
</feature>
<dbReference type="InterPro" id="IPR036259">
    <property type="entry name" value="MFS_trans_sf"/>
</dbReference>
<evidence type="ECO:0000256" key="5">
    <source>
        <dbReference type="ARBA" id="ARBA00022989"/>
    </source>
</evidence>
<keyword evidence="4 7" id="KW-0812">Transmembrane</keyword>
<dbReference type="AlphaFoldDB" id="A0A3N5BJ45"/>
<keyword evidence="5 7" id="KW-1133">Transmembrane helix</keyword>
<sequence>MRNSSHKHSFWLLLITLFLVEFARGMYVLSYLPSIPAISNNITVAIASIAVTIHFISDAGTNMVIGFVMKRIGAKPVLYVSFILGLIGLVLMVLMPNPVTYIIASILVGIAVCPIWIMVLSNIDERQRGKEMGLVYFAWLMGMLSGMIGMNLFISIHPTRFVILIPICFVIALILLIFSHVHVTYRKSTNIIEQLKEMLFIVNHHKILFPGILLQGLAIGMLIPILPTYAVKDIGLNYVQYTIILIIGGFGCALAMLLMSRLLDKLGHWLTYSVVLIGFLVYALGIYSLSHFTSYIIICIVALIVGLFYGLLLPAWNKFMASSIRDDLKEESWGVFNFLQGLGTMIGPLIGGLITEYTQDVNYAFYVSSLIFIGLMILYCIHFVMTNKFKRS</sequence>
<gene>
    <name evidence="9" type="ORF">EDD62_0254</name>
</gene>
<proteinExistence type="predicted"/>
<dbReference type="PANTHER" id="PTHR23517:SF3">
    <property type="entry name" value="INTEGRAL MEMBRANE TRANSPORT PROTEIN"/>
    <property type="match status" value="1"/>
</dbReference>
<feature type="transmembrane region" description="Helical" evidence="7">
    <location>
        <begin position="133"/>
        <end position="156"/>
    </location>
</feature>
<feature type="transmembrane region" description="Helical" evidence="7">
    <location>
        <begin position="35"/>
        <end position="56"/>
    </location>
</feature>
<comment type="caution">
    <text evidence="9">The sequence shown here is derived from an EMBL/GenBank/DDBJ whole genome shotgun (WGS) entry which is preliminary data.</text>
</comment>
<dbReference type="Gene3D" id="1.20.1250.20">
    <property type="entry name" value="MFS general substrate transporter like domains"/>
    <property type="match status" value="1"/>
</dbReference>
<feature type="transmembrane region" description="Helical" evidence="7">
    <location>
        <begin position="162"/>
        <end position="185"/>
    </location>
</feature>
<evidence type="ECO:0000313" key="9">
    <source>
        <dbReference type="EMBL" id="RPF57633.1"/>
    </source>
</evidence>
<feature type="transmembrane region" description="Helical" evidence="7">
    <location>
        <begin position="363"/>
        <end position="385"/>
    </location>
</feature>
<keyword evidence="2" id="KW-0813">Transport</keyword>
<name>A0A3N5BJ45_9BACL</name>
<dbReference type="InterPro" id="IPR050171">
    <property type="entry name" value="MFS_Transporters"/>
</dbReference>
<feature type="transmembrane region" description="Helical" evidence="7">
    <location>
        <begin position="269"/>
        <end position="289"/>
    </location>
</feature>
<feature type="domain" description="Major facilitator superfamily (MFS) profile" evidence="8">
    <location>
        <begin position="9"/>
        <end position="392"/>
    </location>
</feature>
<dbReference type="InterPro" id="IPR011701">
    <property type="entry name" value="MFS"/>
</dbReference>
<dbReference type="NCBIfam" id="NF047396">
    <property type="entry name" value="MFS_flip_LtaA"/>
    <property type="match status" value="1"/>
</dbReference>
<feature type="transmembrane region" description="Helical" evidence="7">
    <location>
        <begin position="295"/>
        <end position="316"/>
    </location>
</feature>
<evidence type="ECO:0000256" key="3">
    <source>
        <dbReference type="ARBA" id="ARBA00022475"/>
    </source>
</evidence>
<dbReference type="Pfam" id="PF07690">
    <property type="entry name" value="MFS_1"/>
    <property type="match status" value="1"/>
</dbReference>
<keyword evidence="3" id="KW-1003">Cell membrane</keyword>
<dbReference type="SUPFAM" id="SSF103473">
    <property type="entry name" value="MFS general substrate transporter"/>
    <property type="match status" value="1"/>
</dbReference>
<evidence type="ECO:0000256" key="4">
    <source>
        <dbReference type="ARBA" id="ARBA00022692"/>
    </source>
</evidence>
<reference evidence="9 10" key="1">
    <citation type="submission" date="2018-11" db="EMBL/GenBank/DDBJ databases">
        <title>Genomic Encyclopedia of Type Strains, Phase IV (KMG-IV): sequencing the most valuable type-strain genomes for metagenomic binning, comparative biology and taxonomic classification.</title>
        <authorList>
            <person name="Goeker M."/>
        </authorList>
    </citation>
    <scope>NUCLEOTIDE SEQUENCE [LARGE SCALE GENOMIC DNA]</scope>
    <source>
        <strain evidence="9 10">DSM 29158</strain>
    </source>
</reference>
<evidence type="ECO:0000256" key="1">
    <source>
        <dbReference type="ARBA" id="ARBA00004651"/>
    </source>
</evidence>
<dbReference type="OrthoDB" id="9815817at2"/>
<evidence type="ECO:0000256" key="2">
    <source>
        <dbReference type="ARBA" id="ARBA00022448"/>
    </source>
</evidence>
<dbReference type="PANTHER" id="PTHR23517">
    <property type="entry name" value="RESISTANCE PROTEIN MDTM, PUTATIVE-RELATED-RELATED"/>
    <property type="match status" value="1"/>
</dbReference>
<organism evidence="9 10">
    <name type="scientific">Abyssicoccus albus</name>
    <dbReference type="NCBI Taxonomy" id="1817405"/>
    <lineage>
        <taxon>Bacteria</taxon>
        <taxon>Bacillati</taxon>
        <taxon>Bacillota</taxon>
        <taxon>Bacilli</taxon>
        <taxon>Bacillales</taxon>
        <taxon>Abyssicoccaceae</taxon>
    </lineage>
</organism>
<dbReference type="InterPro" id="IPR020846">
    <property type="entry name" value="MFS_dom"/>
</dbReference>
<feature type="transmembrane region" description="Helical" evidence="7">
    <location>
        <begin position="101"/>
        <end position="121"/>
    </location>
</feature>
<feature type="transmembrane region" description="Helical" evidence="7">
    <location>
        <begin position="206"/>
        <end position="226"/>
    </location>
</feature>
<accession>A0A3N5BJ45</accession>
<dbReference type="GO" id="GO:0022857">
    <property type="term" value="F:transmembrane transporter activity"/>
    <property type="evidence" value="ECO:0007669"/>
    <property type="project" value="InterPro"/>
</dbReference>
<dbReference type="Proteomes" id="UP000277108">
    <property type="component" value="Unassembled WGS sequence"/>
</dbReference>